<protein>
    <submittedName>
        <fullName evidence="1">Uncharacterized protein</fullName>
    </submittedName>
</protein>
<organism evidence="1 2">
    <name type="scientific">[Myrmecia] bisecta</name>
    <dbReference type="NCBI Taxonomy" id="41462"/>
    <lineage>
        <taxon>Eukaryota</taxon>
        <taxon>Viridiplantae</taxon>
        <taxon>Chlorophyta</taxon>
        <taxon>core chlorophytes</taxon>
        <taxon>Trebouxiophyceae</taxon>
        <taxon>Trebouxiales</taxon>
        <taxon>Trebouxiaceae</taxon>
        <taxon>Myrmecia</taxon>
    </lineage>
</organism>
<gene>
    <name evidence="1" type="ORF">WJX72_006271</name>
</gene>
<dbReference type="Proteomes" id="UP001489004">
    <property type="component" value="Unassembled WGS sequence"/>
</dbReference>
<evidence type="ECO:0000313" key="2">
    <source>
        <dbReference type="Proteomes" id="UP001489004"/>
    </source>
</evidence>
<comment type="caution">
    <text evidence="1">The sequence shown here is derived from an EMBL/GenBank/DDBJ whole genome shotgun (WGS) entry which is preliminary data.</text>
</comment>
<accession>A0AAW1QR20</accession>
<reference evidence="1 2" key="1">
    <citation type="journal article" date="2024" name="Nat. Commun.">
        <title>Phylogenomics reveals the evolutionary origins of lichenization in chlorophyte algae.</title>
        <authorList>
            <person name="Puginier C."/>
            <person name="Libourel C."/>
            <person name="Otte J."/>
            <person name="Skaloud P."/>
            <person name="Haon M."/>
            <person name="Grisel S."/>
            <person name="Petersen M."/>
            <person name="Berrin J.G."/>
            <person name="Delaux P.M."/>
            <person name="Dal Grande F."/>
            <person name="Keller J."/>
        </authorList>
    </citation>
    <scope>NUCLEOTIDE SEQUENCE [LARGE SCALE GENOMIC DNA]</scope>
    <source>
        <strain evidence="1 2">SAG 2043</strain>
    </source>
</reference>
<proteinExistence type="predicted"/>
<dbReference type="EMBL" id="JALJOR010000002">
    <property type="protein sequence ID" value="KAK9823904.1"/>
    <property type="molecule type" value="Genomic_DNA"/>
</dbReference>
<sequence length="102" mass="11870">MDPEANKGPLADKRRQDVQLVKTMLEPVFEGKHVVDEVELFHQIMTGIYDVMDEHAVISPWGDFDTFEKVESVLTDAILKNPDVILLCFEYYKRHNGNKYRT</sequence>
<keyword evidence="2" id="KW-1185">Reference proteome</keyword>
<name>A0AAW1QR20_9CHLO</name>
<dbReference type="AlphaFoldDB" id="A0AAW1QR20"/>
<evidence type="ECO:0000313" key="1">
    <source>
        <dbReference type="EMBL" id="KAK9823904.1"/>
    </source>
</evidence>